<organism evidence="1 2">
    <name type="scientific">Coniosporium uncinatum</name>
    <dbReference type="NCBI Taxonomy" id="93489"/>
    <lineage>
        <taxon>Eukaryota</taxon>
        <taxon>Fungi</taxon>
        <taxon>Dikarya</taxon>
        <taxon>Ascomycota</taxon>
        <taxon>Pezizomycotina</taxon>
        <taxon>Dothideomycetes</taxon>
        <taxon>Dothideomycetes incertae sedis</taxon>
        <taxon>Coniosporium</taxon>
    </lineage>
</organism>
<evidence type="ECO:0000313" key="2">
    <source>
        <dbReference type="Proteomes" id="UP001186974"/>
    </source>
</evidence>
<name>A0ACC3DVK9_9PEZI</name>
<gene>
    <name evidence="1" type="ORF">LTS18_013918</name>
</gene>
<accession>A0ACC3DVK9</accession>
<keyword evidence="2" id="KW-1185">Reference proteome</keyword>
<comment type="caution">
    <text evidence="1">The sequence shown here is derived from an EMBL/GenBank/DDBJ whole genome shotgun (WGS) entry which is preliminary data.</text>
</comment>
<protein>
    <submittedName>
        <fullName evidence="1">Uncharacterized protein</fullName>
    </submittedName>
</protein>
<evidence type="ECO:0000313" key="1">
    <source>
        <dbReference type="EMBL" id="KAK3080703.1"/>
    </source>
</evidence>
<proteinExistence type="predicted"/>
<dbReference type="EMBL" id="JAWDJW010000437">
    <property type="protein sequence ID" value="KAK3080703.1"/>
    <property type="molecule type" value="Genomic_DNA"/>
</dbReference>
<dbReference type="Proteomes" id="UP001186974">
    <property type="component" value="Unassembled WGS sequence"/>
</dbReference>
<reference evidence="1" key="1">
    <citation type="submission" date="2024-09" db="EMBL/GenBank/DDBJ databases">
        <title>Black Yeasts Isolated from many extreme environments.</title>
        <authorList>
            <person name="Coleine C."/>
            <person name="Stajich J.E."/>
            <person name="Selbmann L."/>
        </authorList>
    </citation>
    <scope>NUCLEOTIDE SEQUENCE</scope>
    <source>
        <strain evidence="1">CCFEE 5737</strain>
    </source>
</reference>
<sequence>MGHSKDRPRDSSRGRYRSSHGKSSRDRYNDRPRESRDRRSGGVSSRPQRSPERRYDNAIQPQPPPQAQPGTPQHSHAANTNITLGIDMGYLLGGSAQTPQQQPQYQAPQQQPQYQVPQQQLPYQAPQQIAPASPSYSNQPPPPPPPPPPQSPQQPAVAGPSQAPPTLQSPPPSVYGDSGSPSGSLNNMGSIAAALPPIPPTSQEVVPYRPQAQESSQGPAGNEQSGVGYRKVGDTYEIDGDDAPSTLDHGPEDAEDLPDRYYRLKTAIGHLLNAQAIQQGRRPAHNEHSVFVENRDRAEMVVDAFGEEKPWDIPVGWLSPDDRARGIAVADLQDLRDWRSRWGVGGRSLRVRTRTWVRRPRTVLTGGLTVVEYVAPPILYPRSGWGIYDYEYVRRF</sequence>